<accession>A0ABQ5IAG4</accession>
<reference evidence="2" key="1">
    <citation type="journal article" date="2022" name="Int. J. Mol. Sci.">
        <title>Draft Genome of Tanacetum Coccineum: Genomic Comparison of Closely Related Tanacetum-Family Plants.</title>
        <authorList>
            <person name="Yamashiro T."/>
            <person name="Shiraishi A."/>
            <person name="Nakayama K."/>
            <person name="Satake H."/>
        </authorList>
    </citation>
    <scope>NUCLEOTIDE SEQUENCE</scope>
</reference>
<keyword evidence="3" id="KW-1185">Reference proteome</keyword>
<gene>
    <name evidence="2" type="ORF">Tco_1092212</name>
</gene>
<protein>
    <submittedName>
        <fullName evidence="2">Uncharacterized protein</fullName>
    </submittedName>
</protein>
<dbReference type="Proteomes" id="UP001151760">
    <property type="component" value="Unassembled WGS sequence"/>
</dbReference>
<proteinExistence type="predicted"/>
<comment type="caution">
    <text evidence="2">The sequence shown here is derived from an EMBL/GenBank/DDBJ whole genome shotgun (WGS) entry which is preliminary data.</text>
</comment>
<reference evidence="2" key="2">
    <citation type="submission" date="2022-01" db="EMBL/GenBank/DDBJ databases">
        <authorList>
            <person name="Yamashiro T."/>
            <person name="Shiraishi A."/>
            <person name="Satake H."/>
            <person name="Nakayama K."/>
        </authorList>
    </citation>
    <scope>NUCLEOTIDE SEQUENCE</scope>
</reference>
<name>A0ABQ5IAG4_9ASTR</name>
<evidence type="ECO:0000313" key="3">
    <source>
        <dbReference type="Proteomes" id="UP001151760"/>
    </source>
</evidence>
<dbReference type="EMBL" id="BQNB010020504">
    <property type="protein sequence ID" value="GJT96694.1"/>
    <property type="molecule type" value="Genomic_DNA"/>
</dbReference>
<sequence length="112" mass="13002">MFPPEKAVGDSLGFRQAESPSEGCKEKRKREAKGEWSSREKVINMVRCVEDDQKRKSMMMDEDWMNVPITFLPVRARDLSEEDIMVEAEIEGYLVRQIDVDKGASTEIMYEH</sequence>
<feature type="region of interest" description="Disordered" evidence="1">
    <location>
        <begin position="1"/>
        <end position="33"/>
    </location>
</feature>
<evidence type="ECO:0000256" key="1">
    <source>
        <dbReference type="SAM" id="MobiDB-lite"/>
    </source>
</evidence>
<organism evidence="2 3">
    <name type="scientific">Tanacetum coccineum</name>
    <dbReference type="NCBI Taxonomy" id="301880"/>
    <lineage>
        <taxon>Eukaryota</taxon>
        <taxon>Viridiplantae</taxon>
        <taxon>Streptophyta</taxon>
        <taxon>Embryophyta</taxon>
        <taxon>Tracheophyta</taxon>
        <taxon>Spermatophyta</taxon>
        <taxon>Magnoliopsida</taxon>
        <taxon>eudicotyledons</taxon>
        <taxon>Gunneridae</taxon>
        <taxon>Pentapetalae</taxon>
        <taxon>asterids</taxon>
        <taxon>campanulids</taxon>
        <taxon>Asterales</taxon>
        <taxon>Asteraceae</taxon>
        <taxon>Asteroideae</taxon>
        <taxon>Anthemideae</taxon>
        <taxon>Anthemidinae</taxon>
        <taxon>Tanacetum</taxon>
    </lineage>
</organism>
<evidence type="ECO:0000313" key="2">
    <source>
        <dbReference type="EMBL" id="GJT96694.1"/>
    </source>
</evidence>